<name>A0A366JIA0_CYTFI</name>
<proteinExistence type="predicted"/>
<dbReference type="Proteomes" id="UP000252731">
    <property type="component" value="Unassembled WGS sequence"/>
</dbReference>
<protein>
    <submittedName>
        <fullName evidence="1">Uncharacterized protein</fullName>
    </submittedName>
</protein>
<accession>A0A366JIA0</accession>
<evidence type="ECO:0000313" key="2">
    <source>
        <dbReference type="Proteomes" id="UP000252731"/>
    </source>
</evidence>
<organism evidence="1 2">
    <name type="scientific">Cytobacillus firmus</name>
    <name type="common">Bacillus firmus</name>
    <dbReference type="NCBI Taxonomy" id="1399"/>
    <lineage>
        <taxon>Bacteria</taxon>
        <taxon>Bacillati</taxon>
        <taxon>Bacillota</taxon>
        <taxon>Bacilli</taxon>
        <taxon>Bacillales</taxon>
        <taxon>Bacillaceae</taxon>
        <taxon>Cytobacillus</taxon>
    </lineage>
</organism>
<sequence>MRIKNFLIHRKEQWDLNNLKPVICIHKVYDGGKGIKRIFCLGFKNWKPIFDFSNPFKYRF</sequence>
<keyword evidence="2" id="KW-1185">Reference proteome</keyword>
<dbReference type="AlphaFoldDB" id="A0A366JIA0"/>
<evidence type="ECO:0000313" key="1">
    <source>
        <dbReference type="EMBL" id="RBP86236.1"/>
    </source>
</evidence>
<dbReference type="EMBL" id="QNSF01000029">
    <property type="protein sequence ID" value="RBP86236.1"/>
    <property type="molecule type" value="Genomic_DNA"/>
</dbReference>
<comment type="caution">
    <text evidence="1">The sequence shown here is derived from an EMBL/GenBank/DDBJ whole genome shotgun (WGS) entry which is preliminary data.</text>
</comment>
<gene>
    <name evidence="1" type="ORF">DFO70_12915</name>
</gene>
<reference evidence="1 2" key="1">
    <citation type="submission" date="2018-06" db="EMBL/GenBank/DDBJ databases">
        <title>Freshwater and sediment microbial communities from various areas in North America, analyzing microbe dynamics in response to fracking.</title>
        <authorList>
            <person name="Lamendella R."/>
        </authorList>
    </citation>
    <scope>NUCLEOTIDE SEQUENCE [LARGE SCALE GENOMIC DNA]</scope>
    <source>
        <strain evidence="1 2">14_TX</strain>
    </source>
</reference>